<organism evidence="1 2">
    <name type="scientific">Mugilogobius chulae</name>
    <name type="common">yellowstripe goby</name>
    <dbReference type="NCBI Taxonomy" id="88201"/>
    <lineage>
        <taxon>Eukaryota</taxon>
        <taxon>Metazoa</taxon>
        <taxon>Chordata</taxon>
        <taxon>Craniata</taxon>
        <taxon>Vertebrata</taxon>
        <taxon>Euteleostomi</taxon>
        <taxon>Actinopterygii</taxon>
        <taxon>Neopterygii</taxon>
        <taxon>Teleostei</taxon>
        <taxon>Neoteleostei</taxon>
        <taxon>Acanthomorphata</taxon>
        <taxon>Gobiaria</taxon>
        <taxon>Gobiiformes</taxon>
        <taxon>Gobioidei</taxon>
        <taxon>Gobiidae</taxon>
        <taxon>Gobionellinae</taxon>
        <taxon>Mugilogobius</taxon>
    </lineage>
</organism>
<proteinExistence type="predicted"/>
<gene>
    <name evidence="1" type="ORF">WMY93_025603</name>
</gene>
<reference evidence="2" key="1">
    <citation type="submission" date="2024-04" db="EMBL/GenBank/DDBJ databases">
        <title>Salinicola lusitanus LLJ914,a marine bacterium isolated from the Okinawa Trough.</title>
        <authorList>
            <person name="Li J."/>
        </authorList>
    </citation>
    <scope>NUCLEOTIDE SEQUENCE [LARGE SCALE GENOMIC DNA]</scope>
</reference>
<dbReference type="Proteomes" id="UP001460270">
    <property type="component" value="Unassembled WGS sequence"/>
</dbReference>
<dbReference type="EMBL" id="JBBPFD010000019">
    <property type="protein sequence ID" value="KAK7885982.1"/>
    <property type="molecule type" value="Genomic_DNA"/>
</dbReference>
<evidence type="ECO:0000313" key="2">
    <source>
        <dbReference type="Proteomes" id="UP001460270"/>
    </source>
</evidence>
<comment type="caution">
    <text evidence="1">The sequence shown here is derived from an EMBL/GenBank/DDBJ whole genome shotgun (WGS) entry which is preliminary data.</text>
</comment>
<evidence type="ECO:0000313" key="1">
    <source>
        <dbReference type="EMBL" id="KAK7885982.1"/>
    </source>
</evidence>
<protein>
    <submittedName>
        <fullName evidence="1">Uncharacterized protein</fullName>
    </submittedName>
</protein>
<name>A0AAW0N1U3_9GOBI</name>
<keyword evidence="2" id="KW-1185">Reference proteome</keyword>
<accession>A0AAW0N1U3</accession>
<dbReference type="AlphaFoldDB" id="A0AAW0N1U3"/>
<sequence length="160" mass="17878">MADDSCPNKANKDRFRLNKANDRHNQVKGHKAFNMSTLVRTMHRMVEKSCQRACQLLCCSIDNLLCDRLAICPGNKEQGQTEELHAAAAAAIPAWNSPSTIMIKKQPLMQGTIQELHDTSCSPPSIQITRSHLNCVIIGDNNYMQVEQSVPTEEDTEDNI</sequence>